<keyword evidence="1" id="KW-0675">Receptor</keyword>
<dbReference type="Gene3D" id="3.30.200.20">
    <property type="entry name" value="Phosphorylase Kinase, domain 1"/>
    <property type="match status" value="1"/>
</dbReference>
<feature type="compositionally biased region" description="Low complexity" evidence="2">
    <location>
        <begin position="479"/>
        <end position="488"/>
    </location>
</feature>
<dbReference type="AlphaFoldDB" id="A0A1H0DQD0"/>
<organism evidence="5 6">
    <name type="scientific">Nocardioides szechwanensis</name>
    <dbReference type="NCBI Taxonomy" id="1005944"/>
    <lineage>
        <taxon>Bacteria</taxon>
        <taxon>Bacillati</taxon>
        <taxon>Actinomycetota</taxon>
        <taxon>Actinomycetes</taxon>
        <taxon>Propionibacteriales</taxon>
        <taxon>Nocardioidaceae</taxon>
        <taxon>Nocardioides</taxon>
    </lineage>
</organism>
<dbReference type="Gene3D" id="2.60.120.260">
    <property type="entry name" value="Galactose-binding domain-like"/>
    <property type="match status" value="1"/>
</dbReference>
<dbReference type="InterPro" id="IPR008979">
    <property type="entry name" value="Galactose-bd-like_sf"/>
</dbReference>
<dbReference type="STRING" id="1005944.SAMN05192576_2638"/>
<evidence type="ECO:0000313" key="6">
    <source>
        <dbReference type="Proteomes" id="UP000199004"/>
    </source>
</evidence>
<dbReference type="RefSeq" id="WP_091025272.1">
    <property type="nucleotide sequence ID" value="NZ_BKAE01000013.1"/>
</dbReference>
<name>A0A1H0DQD0_9ACTN</name>
<dbReference type="Proteomes" id="UP000199004">
    <property type="component" value="Unassembled WGS sequence"/>
</dbReference>
<keyword evidence="6" id="KW-1185">Reference proteome</keyword>
<dbReference type="CDD" id="cd13973">
    <property type="entry name" value="PK_MviN-like"/>
    <property type="match status" value="1"/>
</dbReference>
<feature type="transmembrane region" description="Helical" evidence="3">
    <location>
        <begin position="437"/>
        <end position="458"/>
    </location>
</feature>
<keyword evidence="5" id="KW-0418">Kinase</keyword>
<reference evidence="5 6" key="1">
    <citation type="submission" date="2016-10" db="EMBL/GenBank/DDBJ databases">
        <authorList>
            <person name="de Groot N.N."/>
        </authorList>
    </citation>
    <scope>NUCLEOTIDE SEQUENCE [LARGE SCALE GENOMIC DNA]</scope>
    <source>
        <strain evidence="5 6">CGMCC 1.11147</strain>
    </source>
</reference>
<evidence type="ECO:0000256" key="2">
    <source>
        <dbReference type="SAM" id="MobiDB-lite"/>
    </source>
</evidence>
<sequence length="636" mass="66980">MPHSIRPGDVLAGRYRLVDLLTESGGARFWRAHDRVLERHVALHVIDAGDPRAPGLLEAARRSATILDRRILRVLDAETVDGLCYVVNEWGSGTSLDILVASTGPLEPRRAAWLVAEVADSVARAHDAGVTHGRLVPENVLVDRNGEIRVIGFSVDAAMHGLTGFRPSVDTSDLAGLLYCALTGKWAGVSASAVPRAPLEHGEVLRPRQVRAGIPRPLDSLCDAVLHTQANGQPTNRGRELVAVTTAREISAYLDDFVGDPAGLPEALLASIPAPARGDQLVVLPAVPEILARDSGELPAVPHAEPEHPEPEPPPEPEDEPEPEEESEPDDEPEDGGLRTQAGMPIFDDDSDDVSWLQSRATPAPPPPPFEEPPQRPLFAPTPARGEPVRRPRPGGASTNGGVEYWPWADTGTGTGRTTGSGLTPVVDDEPPPGRSWLRLAAAIAAGLLLLVAIVVAYNLGRGKTVLGAEVDDDPTPTPSATPSAEPTLLGGLVADDLDPQGTPEPEENSDDAPLAVDGKVDTTWSTSSYQQQLGPGGLKTGVGLSIDLKGMQTVTSVDVTLVGAPTGISLYLSDAAPTDVEGLQRVASTTAETETVTITLSEPAEGRFLVVWLTALPPDGAEFRGTIAEVAVRGE</sequence>
<dbReference type="SUPFAM" id="SSF49785">
    <property type="entry name" value="Galactose-binding domain-like"/>
    <property type="match status" value="1"/>
</dbReference>
<dbReference type="InterPro" id="IPR000719">
    <property type="entry name" value="Prot_kinase_dom"/>
</dbReference>
<protein>
    <submittedName>
        <fullName evidence="5">Protein kinase domain-containing protein</fullName>
    </submittedName>
</protein>
<dbReference type="EMBL" id="FNIC01000004">
    <property type="protein sequence ID" value="SDN72365.1"/>
    <property type="molecule type" value="Genomic_DNA"/>
</dbReference>
<accession>A0A1H0DQD0</accession>
<evidence type="ECO:0000313" key="5">
    <source>
        <dbReference type="EMBL" id="SDN72365.1"/>
    </source>
</evidence>
<dbReference type="Gene3D" id="1.10.510.10">
    <property type="entry name" value="Transferase(Phosphotransferase) domain 1"/>
    <property type="match status" value="1"/>
</dbReference>
<dbReference type="SUPFAM" id="SSF56112">
    <property type="entry name" value="Protein kinase-like (PK-like)"/>
    <property type="match status" value="1"/>
</dbReference>
<gene>
    <name evidence="5" type="ORF">SAMN05192576_2638</name>
</gene>
<feature type="compositionally biased region" description="Pro residues" evidence="2">
    <location>
        <begin position="363"/>
        <end position="376"/>
    </location>
</feature>
<keyword evidence="3" id="KW-1133">Transmembrane helix</keyword>
<dbReference type="GO" id="GO:0005524">
    <property type="term" value="F:ATP binding"/>
    <property type="evidence" value="ECO:0007669"/>
    <property type="project" value="InterPro"/>
</dbReference>
<dbReference type="OrthoDB" id="9786339at2"/>
<feature type="region of interest" description="Disordered" evidence="2">
    <location>
        <begin position="299"/>
        <end position="409"/>
    </location>
</feature>
<feature type="compositionally biased region" description="Acidic residues" evidence="2">
    <location>
        <begin position="313"/>
        <end position="335"/>
    </location>
</feature>
<feature type="compositionally biased region" description="Low complexity" evidence="2">
    <location>
        <begin position="377"/>
        <end position="386"/>
    </location>
</feature>
<feature type="domain" description="Protein kinase" evidence="4">
    <location>
        <begin position="15"/>
        <end position="347"/>
    </location>
</feature>
<feature type="region of interest" description="Disordered" evidence="2">
    <location>
        <begin position="468"/>
        <end position="518"/>
    </location>
</feature>
<dbReference type="SMART" id="SM00220">
    <property type="entry name" value="S_TKc"/>
    <property type="match status" value="1"/>
</dbReference>
<proteinExistence type="predicted"/>
<dbReference type="PROSITE" id="PS50011">
    <property type="entry name" value="PROTEIN_KINASE_DOM"/>
    <property type="match status" value="1"/>
</dbReference>
<keyword evidence="3" id="KW-0812">Transmembrane</keyword>
<dbReference type="GO" id="GO:0004672">
    <property type="term" value="F:protein kinase activity"/>
    <property type="evidence" value="ECO:0007669"/>
    <property type="project" value="InterPro"/>
</dbReference>
<evidence type="ECO:0000256" key="1">
    <source>
        <dbReference type="ARBA" id="ARBA00023170"/>
    </source>
</evidence>
<evidence type="ECO:0000259" key="4">
    <source>
        <dbReference type="PROSITE" id="PS50011"/>
    </source>
</evidence>
<evidence type="ECO:0000256" key="3">
    <source>
        <dbReference type="SAM" id="Phobius"/>
    </source>
</evidence>
<dbReference type="InterPro" id="IPR011009">
    <property type="entry name" value="Kinase-like_dom_sf"/>
</dbReference>
<keyword evidence="3" id="KW-0472">Membrane</keyword>
<keyword evidence="5" id="KW-0808">Transferase</keyword>